<sequence length="41" mass="4981">MLQDWILCSLMVIVFMACVKKRSGKHFHYWIAQAIKFYFAR</sequence>
<reference evidence="1" key="1">
    <citation type="submission" date="2021-12" db="EMBL/GenBank/DDBJ databases">
        <authorList>
            <person name="Rodrigo-Torres L."/>
            <person name="Arahal R. D."/>
            <person name="Lucena T."/>
        </authorList>
    </citation>
    <scope>NUCLEOTIDE SEQUENCE</scope>
    <source>
        <strain evidence="1">CECT 8226</strain>
    </source>
</reference>
<accession>A0ABN8DFH4</accession>
<dbReference type="EMBL" id="CAKLCM010000002">
    <property type="protein sequence ID" value="CAH0526020.1"/>
    <property type="molecule type" value="Genomic_DNA"/>
</dbReference>
<evidence type="ECO:0000313" key="2">
    <source>
        <dbReference type="Proteomes" id="UP000838160"/>
    </source>
</evidence>
<organism evidence="1 2">
    <name type="scientific">Vibrio hippocampi</name>
    <dbReference type="NCBI Taxonomy" id="654686"/>
    <lineage>
        <taxon>Bacteria</taxon>
        <taxon>Pseudomonadati</taxon>
        <taxon>Pseudomonadota</taxon>
        <taxon>Gammaproteobacteria</taxon>
        <taxon>Vibrionales</taxon>
        <taxon>Vibrionaceae</taxon>
        <taxon>Vibrio</taxon>
    </lineage>
</organism>
<dbReference type="Proteomes" id="UP000838160">
    <property type="component" value="Unassembled WGS sequence"/>
</dbReference>
<evidence type="ECO:0000313" key="1">
    <source>
        <dbReference type="EMBL" id="CAH0526020.1"/>
    </source>
</evidence>
<keyword evidence="2" id="KW-1185">Reference proteome</keyword>
<proteinExistence type="predicted"/>
<protein>
    <submittedName>
        <fullName evidence="1">Uncharacterized protein</fullName>
    </submittedName>
</protein>
<gene>
    <name evidence="1" type="ORF">VHP8226_01504</name>
</gene>
<comment type="caution">
    <text evidence="1">The sequence shown here is derived from an EMBL/GenBank/DDBJ whole genome shotgun (WGS) entry which is preliminary data.</text>
</comment>
<name>A0ABN8DFH4_9VIBR</name>